<accession>A0A1N7IIN9</accession>
<gene>
    <name evidence="10" type="ORF">SAMN05421779_101157</name>
</gene>
<protein>
    <recommendedName>
        <fullName evidence="8">Nicotinamidase</fullName>
        <ecNumber evidence="6">3.5.1.19</ecNumber>
    </recommendedName>
    <alternativeName>
        <fullName evidence="7">Nicotinamide deamidase</fullName>
    </alternativeName>
</protein>
<evidence type="ECO:0000256" key="2">
    <source>
        <dbReference type="ARBA" id="ARBA00022642"/>
    </source>
</evidence>
<reference evidence="10 11" key="1">
    <citation type="submission" date="2017-01" db="EMBL/GenBank/DDBJ databases">
        <authorList>
            <person name="Mah S.A."/>
            <person name="Swanson W.J."/>
            <person name="Moy G.W."/>
            <person name="Vacquier V.D."/>
        </authorList>
    </citation>
    <scope>NUCLEOTIDE SEQUENCE [LARGE SCALE GENOMIC DNA]</scope>
    <source>
        <strain evidence="10 11">DSM 11589</strain>
    </source>
</reference>
<evidence type="ECO:0000256" key="7">
    <source>
        <dbReference type="ARBA" id="ARBA00043224"/>
    </source>
</evidence>
<dbReference type="InterPro" id="IPR052347">
    <property type="entry name" value="Isochorismatase_Nicotinamidase"/>
</dbReference>
<dbReference type="AlphaFoldDB" id="A0A1N7IIN9"/>
<keyword evidence="4" id="KW-0378">Hydrolase</keyword>
<dbReference type="Pfam" id="PF00857">
    <property type="entry name" value="Isochorismatase"/>
    <property type="match status" value="1"/>
</dbReference>
<proteinExistence type="inferred from homology"/>
<dbReference type="FunFam" id="3.40.50.850:FF:000006">
    <property type="entry name" value="Bifunctional pyrazinamidase/nicotinamidase"/>
    <property type="match status" value="1"/>
</dbReference>
<comment type="similarity">
    <text evidence="1">Belongs to the isochorismatase family.</text>
</comment>
<evidence type="ECO:0000256" key="1">
    <source>
        <dbReference type="ARBA" id="ARBA00006336"/>
    </source>
</evidence>
<evidence type="ECO:0000313" key="11">
    <source>
        <dbReference type="Proteomes" id="UP000185678"/>
    </source>
</evidence>
<dbReference type="EC" id="3.5.1.19" evidence="6"/>
<evidence type="ECO:0000256" key="3">
    <source>
        <dbReference type="ARBA" id="ARBA00022723"/>
    </source>
</evidence>
<dbReference type="SUPFAM" id="SSF52499">
    <property type="entry name" value="Isochorismatase-like hydrolases"/>
    <property type="match status" value="1"/>
</dbReference>
<organism evidence="10 11">
    <name type="scientific">Insolitispirillum peregrinum</name>
    <dbReference type="NCBI Taxonomy" id="80876"/>
    <lineage>
        <taxon>Bacteria</taxon>
        <taxon>Pseudomonadati</taxon>
        <taxon>Pseudomonadota</taxon>
        <taxon>Alphaproteobacteria</taxon>
        <taxon>Rhodospirillales</taxon>
        <taxon>Novispirillaceae</taxon>
        <taxon>Insolitispirillum</taxon>
    </lineage>
</organism>
<evidence type="ECO:0000256" key="4">
    <source>
        <dbReference type="ARBA" id="ARBA00022801"/>
    </source>
</evidence>
<comment type="pathway">
    <text evidence="5">Cofactor biosynthesis; nicotinate biosynthesis; nicotinate from nicotinamide: step 1/1.</text>
</comment>
<dbReference type="PANTHER" id="PTHR11080:SF2">
    <property type="entry name" value="LD05707P"/>
    <property type="match status" value="1"/>
</dbReference>
<dbReference type="Proteomes" id="UP000185678">
    <property type="component" value="Unassembled WGS sequence"/>
</dbReference>
<keyword evidence="3" id="KW-0479">Metal-binding</keyword>
<name>A0A1N7IIN9_9PROT</name>
<dbReference type="GO" id="GO:0046872">
    <property type="term" value="F:metal ion binding"/>
    <property type="evidence" value="ECO:0007669"/>
    <property type="project" value="UniProtKB-KW"/>
</dbReference>
<dbReference type="InterPro" id="IPR000868">
    <property type="entry name" value="Isochorismatase-like_dom"/>
</dbReference>
<sequence>MAFLPTDVLLIIDVQNDFCPGGALAVPEGDAVVPVINGLIAEAMQAGAAVVLTQDWHPVGHGSFASSHAGRQPFETITMPYGEQVLWPNHCVQDSLGAAFHPDLRSGAAQAIIRKGGTPTVDSYSAFFENDHQTATGLQGYLQARGVTRVIGCGLATDYCVSYSLLDARAIGLQAVLIEDASRGINLDGSVGRALAALAQAGVTITTAQRFCP</sequence>
<dbReference type="GO" id="GO:0019363">
    <property type="term" value="P:pyridine nucleotide biosynthetic process"/>
    <property type="evidence" value="ECO:0007669"/>
    <property type="project" value="UniProtKB-KW"/>
</dbReference>
<dbReference type="EMBL" id="FTOA01000001">
    <property type="protein sequence ID" value="SIS36949.1"/>
    <property type="molecule type" value="Genomic_DNA"/>
</dbReference>
<dbReference type="OrthoDB" id="9791276at2"/>
<dbReference type="Gene3D" id="3.40.50.850">
    <property type="entry name" value="Isochorismatase-like"/>
    <property type="match status" value="1"/>
</dbReference>
<evidence type="ECO:0000259" key="9">
    <source>
        <dbReference type="Pfam" id="PF00857"/>
    </source>
</evidence>
<dbReference type="RefSeq" id="WP_076398079.1">
    <property type="nucleotide sequence ID" value="NZ_FTOA01000001.1"/>
</dbReference>
<evidence type="ECO:0000256" key="8">
    <source>
        <dbReference type="ARBA" id="ARBA00072277"/>
    </source>
</evidence>
<dbReference type="NCBIfam" id="NF008623">
    <property type="entry name" value="PRK11609.1"/>
    <property type="match status" value="1"/>
</dbReference>
<dbReference type="STRING" id="80876.SAMN05421779_101157"/>
<dbReference type="CDD" id="cd01011">
    <property type="entry name" value="nicotinamidase"/>
    <property type="match status" value="1"/>
</dbReference>
<evidence type="ECO:0000313" key="10">
    <source>
        <dbReference type="EMBL" id="SIS36949.1"/>
    </source>
</evidence>
<dbReference type="InterPro" id="IPR036380">
    <property type="entry name" value="Isochorismatase-like_sf"/>
</dbReference>
<feature type="domain" description="Isochorismatase-like" evidence="9">
    <location>
        <begin position="8"/>
        <end position="209"/>
    </location>
</feature>
<dbReference type="PANTHER" id="PTHR11080">
    <property type="entry name" value="PYRAZINAMIDASE/NICOTINAMIDASE"/>
    <property type="match status" value="1"/>
</dbReference>
<evidence type="ECO:0000256" key="6">
    <source>
        <dbReference type="ARBA" id="ARBA00039017"/>
    </source>
</evidence>
<evidence type="ECO:0000256" key="5">
    <source>
        <dbReference type="ARBA" id="ARBA00037900"/>
    </source>
</evidence>
<keyword evidence="11" id="KW-1185">Reference proteome</keyword>
<dbReference type="GO" id="GO:0008936">
    <property type="term" value="F:nicotinamidase activity"/>
    <property type="evidence" value="ECO:0007669"/>
    <property type="project" value="UniProtKB-EC"/>
</dbReference>
<keyword evidence="2" id="KW-0662">Pyridine nucleotide biosynthesis</keyword>